<feature type="region of interest" description="Disordered" evidence="1">
    <location>
        <begin position="1"/>
        <end position="37"/>
    </location>
</feature>
<dbReference type="AlphaFoldDB" id="A0A423T8S5"/>
<keyword evidence="3" id="KW-1185">Reference proteome</keyword>
<dbReference type="Proteomes" id="UP000283509">
    <property type="component" value="Unassembled WGS sequence"/>
</dbReference>
<evidence type="ECO:0000313" key="2">
    <source>
        <dbReference type="EMBL" id="ROT72857.1"/>
    </source>
</evidence>
<accession>A0A423T8S5</accession>
<dbReference type="PANTHER" id="PTHR13627:SF34">
    <property type="entry name" value="RIBITOL-5-PHOSPHATE TRANSFERASE"/>
    <property type="match status" value="1"/>
</dbReference>
<sequence>MKPHVSPQRMSKAASARRRARRQASGRGSREGQRSRSVCPEVYFGSHHGWPFYQRGMEAKKECQGVPPLYDVLTVLLPARHWPEQQLRRVRQAIAKEYRVRLVIISKGGITVEDMGGVRAARVAGLSAADDLNEAVKLVETPFVLLGESLAHFSNQSSLERLVRVLDDLDHVQVAGGAARDAQGHWSHGCLQQHMANYQAKYTMGYYHSKYECMYCDDLLTPFVTTTKLLRSLAFSAGLSGQALYRDWFAKVRGAGHLAVLCPDVMFFVGDHVNMTADDWLPVARRWALEKVQAFDGREHFFTCEALDISCSDLMSIVDSFLIPPCCLARIADRVGRALEAAEERNLDYELQAGTVLGAVKFGSVLPWDIDLDVNIECGTQAQWMAVANAHLAGKDCSLKVYEANVYFSVICPKYMVEFVCYARLSRGVLPDEYRNVPTRIEFGGAGRGLEQPPDSTAGTATASRSYGTRSTGGSFPPLKWAGQRAATTTPASGGAVGSPHTTPVSTDPAPQRVEGDPRSFGAGSEESEGAVDEEDTAADEAEGRPREEGVACPPASPSQPCPKCPESEALQVETRRRIARAVADVQGLISRVAGQEGRPGTVTAVDGEWGAASGRVAAELDPRLAATSGAVRERSARLPGLEAPWSVREGAHVCPEAYFGPHFDAPFNQHGMEPEACQGVPPFASVLTALLPAQTWSQEVVTFVVAKIRKLYDIPIIVVASDLGLGGRLGGDARVLVPPPEQSLAEALNDAVGMVETPFVLLGESLAHFSNQSSLERLVRVLDDLDHVQVAGGAARDAQGHWSHGCLQQHMAIYQAKYTMGYYHSKYECMYCDDLLTPFVTTTKLLRSLAFSAGLSGQALYRDWFAKVRGAGHLAVVCPDVMFFVGDHVNMTADDWLPMARRWALEKVHAFDGSLHHFSCELVGISCKSPLGIIRKAFLLPLCCRRLMERYLTHILDYGAAKNLSHELQAGSALGALKMGSYLPWDYDMDVVFECKDFKEWMAIGSLLRSRNSECRATITQHNKYITLYCPNFFLELYCHRYNSTSSAFLPEELRDTPTTIWYAGRWARVTANPGLYSRNKLGLDDLKHAAHWRTLKVTSVGKQKGGYESPGVWRRCRTPAHHACLDRFPADGNLPFLFPFLRL</sequence>
<comment type="caution">
    <text evidence="2">The sequence shown here is derived from an EMBL/GenBank/DDBJ whole genome shotgun (WGS) entry which is preliminary data.</text>
</comment>
<evidence type="ECO:0000256" key="1">
    <source>
        <dbReference type="SAM" id="MobiDB-lite"/>
    </source>
</evidence>
<dbReference type="EMBL" id="QCYY01002099">
    <property type="protein sequence ID" value="ROT72857.1"/>
    <property type="molecule type" value="Genomic_DNA"/>
</dbReference>
<feature type="compositionally biased region" description="Low complexity" evidence="1">
    <location>
        <begin position="460"/>
        <end position="475"/>
    </location>
</feature>
<dbReference type="PANTHER" id="PTHR13627">
    <property type="entry name" value="FUKUTIN RELATED PROTEIN"/>
    <property type="match status" value="1"/>
</dbReference>
<name>A0A423T8S5_PENVA</name>
<dbReference type="InterPro" id="IPR052613">
    <property type="entry name" value="LicD_transferase"/>
</dbReference>
<evidence type="ECO:0000313" key="3">
    <source>
        <dbReference type="Proteomes" id="UP000283509"/>
    </source>
</evidence>
<protein>
    <recommendedName>
        <fullName evidence="4">Fukutin-related protein</fullName>
    </recommendedName>
</protein>
<proteinExistence type="predicted"/>
<feature type="compositionally biased region" description="Pro residues" evidence="1">
    <location>
        <begin position="555"/>
        <end position="564"/>
    </location>
</feature>
<evidence type="ECO:0008006" key="4">
    <source>
        <dbReference type="Google" id="ProtNLM"/>
    </source>
</evidence>
<reference evidence="2 3" key="1">
    <citation type="submission" date="2018-04" db="EMBL/GenBank/DDBJ databases">
        <authorList>
            <person name="Zhang X."/>
            <person name="Yuan J."/>
            <person name="Li F."/>
            <person name="Xiang J."/>
        </authorList>
    </citation>
    <scope>NUCLEOTIDE SEQUENCE [LARGE SCALE GENOMIC DNA]</scope>
    <source>
        <tissue evidence="2">Muscle</tissue>
    </source>
</reference>
<feature type="compositionally biased region" description="Basic residues" evidence="1">
    <location>
        <begin position="15"/>
        <end position="24"/>
    </location>
</feature>
<gene>
    <name evidence="2" type="ORF">C7M84_008734</name>
</gene>
<feature type="region of interest" description="Disordered" evidence="1">
    <location>
        <begin position="444"/>
        <end position="565"/>
    </location>
</feature>
<feature type="compositionally biased region" description="Acidic residues" evidence="1">
    <location>
        <begin position="526"/>
        <end position="541"/>
    </location>
</feature>
<reference evidence="2 3" key="2">
    <citation type="submission" date="2019-01" db="EMBL/GenBank/DDBJ databases">
        <title>The decoding of complex shrimp genome reveals the adaptation for benthos swimmer, frequently molting mechanism and breeding impact on genome.</title>
        <authorList>
            <person name="Sun Y."/>
            <person name="Gao Y."/>
            <person name="Yu Y."/>
        </authorList>
    </citation>
    <scope>NUCLEOTIDE SEQUENCE [LARGE SCALE GENOMIC DNA]</scope>
    <source>
        <tissue evidence="2">Muscle</tissue>
    </source>
</reference>
<dbReference type="OrthoDB" id="444255at2759"/>
<organism evidence="2 3">
    <name type="scientific">Penaeus vannamei</name>
    <name type="common">Whiteleg shrimp</name>
    <name type="synonym">Litopenaeus vannamei</name>
    <dbReference type="NCBI Taxonomy" id="6689"/>
    <lineage>
        <taxon>Eukaryota</taxon>
        <taxon>Metazoa</taxon>
        <taxon>Ecdysozoa</taxon>
        <taxon>Arthropoda</taxon>
        <taxon>Crustacea</taxon>
        <taxon>Multicrustacea</taxon>
        <taxon>Malacostraca</taxon>
        <taxon>Eumalacostraca</taxon>
        <taxon>Eucarida</taxon>
        <taxon>Decapoda</taxon>
        <taxon>Dendrobranchiata</taxon>
        <taxon>Penaeoidea</taxon>
        <taxon>Penaeidae</taxon>
        <taxon>Penaeus</taxon>
    </lineage>
</organism>